<accession>A0A5D3BUJ5</accession>
<dbReference type="InterPro" id="IPR041577">
    <property type="entry name" value="RT_RNaseH_2"/>
</dbReference>
<dbReference type="SUPFAM" id="SSF50630">
    <property type="entry name" value="Acid proteases"/>
    <property type="match status" value="1"/>
</dbReference>
<dbReference type="Gene3D" id="3.30.420.10">
    <property type="entry name" value="Ribonuclease H-like superfamily/Ribonuclease H"/>
    <property type="match status" value="1"/>
</dbReference>
<gene>
    <name evidence="7" type="ORF">E5676_scaffold145G00490</name>
</gene>
<organism evidence="7 8">
    <name type="scientific">Cucumis melo var. makuwa</name>
    <name type="common">Oriental melon</name>
    <dbReference type="NCBI Taxonomy" id="1194695"/>
    <lineage>
        <taxon>Eukaryota</taxon>
        <taxon>Viridiplantae</taxon>
        <taxon>Streptophyta</taxon>
        <taxon>Embryophyta</taxon>
        <taxon>Tracheophyta</taxon>
        <taxon>Spermatophyta</taxon>
        <taxon>Magnoliopsida</taxon>
        <taxon>eudicotyledons</taxon>
        <taxon>Gunneridae</taxon>
        <taxon>Pentapetalae</taxon>
        <taxon>rosids</taxon>
        <taxon>fabids</taxon>
        <taxon>Cucurbitales</taxon>
        <taxon>Cucurbitaceae</taxon>
        <taxon>Benincaseae</taxon>
        <taxon>Cucumis</taxon>
    </lineage>
</organism>
<dbReference type="Pfam" id="PF08284">
    <property type="entry name" value="RVP_2"/>
    <property type="match status" value="1"/>
</dbReference>
<dbReference type="SUPFAM" id="SSF53098">
    <property type="entry name" value="Ribonuclease H-like"/>
    <property type="match status" value="1"/>
</dbReference>
<dbReference type="Gene3D" id="2.40.70.10">
    <property type="entry name" value="Acid Proteases"/>
    <property type="match status" value="1"/>
</dbReference>
<dbReference type="GO" id="GO:0004519">
    <property type="term" value="F:endonuclease activity"/>
    <property type="evidence" value="ECO:0007669"/>
    <property type="project" value="UniProtKB-KW"/>
</dbReference>
<dbReference type="EMBL" id="SSTD01015369">
    <property type="protein sequence ID" value="TYK02790.1"/>
    <property type="molecule type" value="Genomic_DNA"/>
</dbReference>
<dbReference type="InterPro" id="IPR036397">
    <property type="entry name" value="RNaseH_sf"/>
</dbReference>
<evidence type="ECO:0000313" key="8">
    <source>
        <dbReference type="Proteomes" id="UP000321947"/>
    </source>
</evidence>
<dbReference type="PANTHER" id="PTHR37984">
    <property type="entry name" value="PROTEIN CBG26694"/>
    <property type="match status" value="1"/>
</dbReference>
<dbReference type="Proteomes" id="UP000321947">
    <property type="component" value="Unassembled WGS sequence"/>
</dbReference>
<feature type="domain" description="Reverse transcriptase/retrotransposon-derived protein RNase H-like" evidence="6">
    <location>
        <begin position="278"/>
        <end position="323"/>
    </location>
</feature>
<keyword evidence="4" id="KW-0378">Hydrolase</keyword>
<keyword evidence="1" id="KW-0808">Transferase</keyword>
<dbReference type="Pfam" id="PF17919">
    <property type="entry name" value="RT_RNaseH_2"/>
    <property type="match status" value="1"/>
</dbReference>
<dbReference type="PANTHER" id="PTHR37984:SF5">
    <property type="entry name" value="PROTEIN NYNRIN-LIKE"/>
    <property type="match status" value="1"/>
</dbReference>
<keyword evidence="3" id="KW-0540">Nuclease</keyword>
<dbReference type="GO" id="GO:0003676">
    <property type="term" value="F:nucleic acid binding"/>
    <property type="evidence" value="ECO:0007669"/>
    <property type="project" value="InterPro"/>
</dbReference>
<name>A0A5D3BUJ5_CUCMM</name>
<comment type="caution">
    <text evidence="7">The sequence shown here is derived from an EMBL/GenBank/DDBJ whole genome shotgun (WGS) entry which is preliminary data.</text>
</comment>
<dbReference type="InterPro" id="IPR043128">
    <property type="entry name" value="Rev_trsase/Diguanyl_cyclase"/>
</dbReference>
<sequence length="476" mass="54755">MFVVKDDNDEFEIIEENDVERKESNIVEVRGDNAACVKLSINSVVGLNDPRTMKVRGKIQNDEVVVLIDCEATHNFISEKLVNQLQLPTKETPHYGVILRSGTAIQGKEICEEVEIQLNEWTVKDNFLPLELGGVDIILRMQWLYSLGVTENMIKTWGDSDQEFLVECRAIEYGRMTMAEFYGIDEVHTLEESVPAMLEKFADVFDWHEKLPPRRSIEHHIHLKKDINRINVRPYRYAYHQKEEMEKLVGEVLSSGVIRSIDAPLTQLLKKGGFKWTTAQEAFVKLKNAMMTLPMLALPDFSLPFEIETDASGYGIGVVLMPQAFEEGLSKANGFKVIFVVVDHLSKYGHFLTLKHPYIAKTVVACFVKEIVRLHSFPTSIDGQNEVVNRGVENYLRCFCSERPKEWVRWLPWAKYWYNTTYQRALGITPFQVVYGRQPPPLIYYGDRETLNSTLDEQLKERDVTLGALKEYLHVA</sequence>
<evidence type="ECO:0000313" key="7">
    <source>
        <dbReference type="EMBL" id="TYK02790.1"/>
    </source>
</evidence>
<keyword evidence="2" id="KW-0548">Nucleotidyltransferase</keyword>
<dbReference type="Gene3D" id="3.30.70.270">
    <property type="match status" value="1"/>
</dbReference>
<dbReference type="AlphaFoldDB" id="A0A5D3BUJ5"/>
<dbReference type="CDD" id="cd00303">
    <property type="entry name" value="retropepsin_like"/>
    <property type="match status" value="1"/>
</dbReference>
<protein>
    <submittedName>
        <fullName evidence="7">Ty3-gypsy retroelement transposase</fullName>
    </submittedName>
</protein>
<reference evidence="7 8" key="1">
    <citation type="submission" date="2019-08" db="EMBL/GenBank/DDBJ databases">
        <title>Draft genome sequences of two oriental melons (Cucumis melo L. var makuwa).</title>
        <authorList>
            <person name="Kwon S.-Y."/>
        </authorList>
    </citation>
    <scope>NUCLEOTIDE SEQUENCE [LARGE SCALE GENOMIC DNA]</scope>
    <source>
        <strain evidence="8">cv. Chang Bougi</strain>
        <tissue evidence="7">Leaf</tissue>
    </source>
</reference>
<dbReference type="SUPFAM" id="SSF56672">
    <property type="entry name" value="DNA/RNA polymerases"/>
    <property type="match status" value="1"/>
</dbReference>
<dbReference type="InterPro" id="IPR012337">
    <property type="entry name" value="RNaseH-like_sf"/>
</dbReference>
<evidence type="ECO:0000256" key="3">
    <source>
        <dbReference type="ARBA" id="ARBA00022722"/>
    </source>
</evidence>
<dbReference type="InterPro" id="IPR021109">
    <property type="entry name" value="Peptidase_aspartic_dom_sf"/>
</dbReference>
<dbReference type="InterPro" id="IPR050951">
    <property type="entry name" value="Retrovirus_Pol_polyprotein"/>
</dbReference>
<evidence type="ECO:0000256" key="1">
    <source>
        <dbReference type="ARBA" id="ARBA00022679"/>
    </source>
</evidence>
<keyword evidence="4" id="KW-0255">Endonuclease</keyword>
<evidence type="ECO:0000256" key="5">
    <source>
        <dbReference type="ARBA" id="ARBA00023268"/>
    </source>
</evidence>
<evidence type="ECO:0000256" key="2">
    <source>
        <dbReference type="ARBA" id="ARBA00022695"/>
    </source>
</evidence>
<dbReference type="InterPro" id="IPR043502">
    <property type="entry name" value="DNA/RNA_pol_sf"/>
</dbReference>
<dbReference type="GO" id="GO:0016779">
    <property type="term" value="F:nucleotidyltransferase activity"/>
    <property type="evidence" value="ECO:0007669"/>
    <property type="project" value="UniProtKB-KW"/>
</dbReference>
<evidence type="ECO:0000259" key="6">
    <source>
        <dbReference type="Pfam" id="PF17919"/>
    </source>
</evidence>
<evidence type="ECO:0000256" key="4">
    <source>
        <dbReference type="ARBA" id="ARBA00022759"/>
    </source>
</evidence>
<proteinExistence type="predicted"/>
<keyword evidence="5" id="KW-0511">Multifunctional enzyme</keyword>